<feature type="domain" description="UspA" evidence="3">
    <location>
        <begin position="82"/>
        <end position="213"/>
    </location>
</feature>
<dbReference type="EMBL" id="CP032630">
    <property type="protein sequence ID" value="AYF99388.1"/>
    <property type="molecule type" value="Genomic_DNA"/>
</dbReference>
<evidence type="ECO:0000256" key="1">
    <source>
        <dbReference type="ARBA" id="ARBA00008791"/>
    </source>
</evidence>
<evidence type="ECO:0000256" key="2">
    <source>
        <dbReference type="SAM" id="MobiDB-lite"/>
    </source>
</evidence>
<dbReference type="PANTHER" id="PTHR46268:SF6">
    <property type="entry name" value="UNIVERSAL STRESS PROTEIN UP12"/>
    <property type="match status" value="1"/>
</dbReference>
<dbReference type="Pfam" id="PF00582">
    <property type="entry name" value="Usp"/>
    <property type="match status" value="1"/>
</dbReference>
<gene>
    <name evidence="4" type="ORF">D7I47_01315</name>
</gene>
<dbReference type="SUPFAM" id="SSF52402">
    <property type="entry name" value="Adenine nucleotide alpha hydrolases-like"/>
    <property type="match status" value="2"/>
</dbReference>
<dbReference type="CDD" id="cd00293">
    <property type="entry name" value="USP-like"/>
    <property type="match status" value="1"/>
</dbReference>
<dbReference type="InterPro" id="IPR014729">
    <property type="entry name" value="Rossmann-like_a/b/a_fold"/>
</dbReference>
<evidence type="ECO:0000313" key="4">
    <source>
        <dbReference type="EMBL" id="AYF99388.1"/>
    </source>
</evidence>
<dbReference type="AlphaFoldDB" id="A0A387BCF7"/>
<keyword evidence="5" id="KW-1185">Reference proteome</keyword>
<comment type="similarity">
    <text evidence="1">Belongs to the universal stress protein A family.</text>
</comment>
<dbReference type="InterPro" id="IPR006016">
    <property type="entry name" value="UspA"/>
</dbReference>
<proteinExistence type="inferred from homology"/>
<dbReference type="PANTHER" id="PTHR46268">
    <property type="entry name" value="STRESS RESPONSE PROTEIN NHAX"/>
    <property type="match status" value="1"/>
</dbReference>
<organism evidence="4 5">
    <name type="scientific">Protaetiibacter intestinalis</name>
    <dbReference type="NCBI Taxonomy" id="2419774"/>
    <lineage>
        <taxon>Bacteria</taxon>
        <taxon>Bacillati</taxon>
        <taxon>Actinomycetota</taxon>
        <taxon>Actinomycetes</taxon>
        <taxon>Micrococcales</taxon>
        <taxon>Microbacteriaceae</taxon>
        <taxon>Protaetiibacter</taxon>
    </lineage>
</organism>
<evidence type="ECO:0000313" key="5">
    <source>
        <dbReference type="Proteomes" id="UP000278886"/>
    </source>
</evidence>
<name>A0A387BCF7_9MICO</name>
<reference evidence="5" key="1">
    <citation type="submission" date="2018-09" db="EMBL/GenBank/DDBJ databases">
        <title>Genome sequencing of strain 2DFWR-13.</title>
        <authorList>
            <person name="Heo J."/>
            <person name="Kim S.-J."/>
            <person name="Kwon S.-W."/>
        </authorList>
    </citation>
    <scope>NUCLEOTIDE SEQUENCE [LARGE SCALE GENOMIC DNA]</scope>
    <source>
        <strain evidence="5">2DFWR-13</strain>
    </source>
</reference>
<evidence type="ECO:0000259" key="3">
    <source>
        <dbReference type="Pfam" id="PF00582"/>
    </source>
</evidence>
<feature type="compositionally biased region" description="Low complexity" evidence="2">
    <location>
        <begin position="12"/>
        <end position="37"/>
    </location>
</feature>
<dbReference type="Proteomes" id="UP000278886">
    <property type="component" value="Chromosome"/>
</dbReference>
<sequence length="346" mass="35794">MTPSAPQRADTRSTAASMMRSSTWSSSSSPITCGTTSSRRRRRGSRASGSGMPPVSQARRPAGPWARAPPASGCDSRGMTPRYIVGVDGSAPAEAALAWAVRHARRDGVPLLLVHVADPEQTMHGLALLDEAEAAGERLLADAERGIRSRHPELAVSTRLLSGVPVWTIAEQADAVDTVVVGTGKTGYVSGRVLGSRSVQFALAAPGDVAVVPAIDPRFREGVVAGVDRVETAAFIGARAAREAAERGMRLTLVQAVPAELAQLSRADAESPLALAAEAALAVEGMLELRSRLSTRPAADALLDASRGSALLVVGPGAATRSPLGTTLHAVLLNANSPVLVVRPGR</sequence>
<feature type="compositionally biased region" description="Low complexity" evidence="2">
    <location>
        <begin position="58"/>
        <end position="71"/>
    </location>
</feature>
<dbReference type="Gene3D" id="3.40.50.620">
    <property type="entry name" value="HUPs"/>
    <property type="match status" value="2"/>
</dbReference>
<accession>A0A387BCF7</accession>
<feature type="region of interest" description="Disordered" evidence="2">
    <location>
        <begin position="1"/>
        <end position="77"/>
    </location>
</feature>
<dbReference type="KEGG" id="lyd:D7I47_01315"/>
<protein>
    <submittedName>
        <fullName evidence="4">Universal stress protein</fullName>
    </submittedName>
</protein>